<evidence type="ECO:0000313" key="1">
    <source>
        <dbReference type="EMBL" id="SFJ22853.1"/>
    </source>
</evidence>
<keyword evidence="2" id="KW-1185">Reference proteome</keyword>
<dbReference type="RefSeq" id="WP_092372539.1">
    <property type="nucleotide sequence ID" value="NZ_FORX01000002.1"/>
</dbReference>
<evidence type="ECO:0000313" key="2">
    <source>
        <dbReference type="Proteomes" id="UP000198635"/>
    </source>
</evidence>
<dbReference type="AlphaFoldDB" id="A0A1I3PMY2"/>
<accession>A0A1I3PMY2</accession>
<proteinExistence type="predicted"/>
<organism evidence="1 2">
    <name type="scientific">Desulfomicrobium apsheronum</name>
    <dbReference type="NCBI Taxonomy" id="52560"/>
    <lineage>
        <taxon>Bacteria</taxon>
        <taxon>Pseudomonadati</taxon>
        <taxon>Thermodesulfobacteriota</taxon>
        <taxon>Desulfovibrionia</taxon>
        <taxon>Desulfovibrionales</taxon>
        <taxon>Desulfomicrobiaceae</taxon>
        <taxon>Desulfomicrobium</taxon>
    </lineage>
</organism>
<dbReference type="STRING" id="52560.SAMN04488082_10254"/>
<name>A0A1I3PMY2_9BACT</name>
<dbReference type="OrthoDB" id="5472015at2"/>
<gene>
    <name evidence="1" type="ORF">SAMN04488082_10254</name>
</gene>
<evidence type="ECO:0008006" key="3">
    <source>
        <dbReference type="Google" id="ProtNLM"/>
    </source>
</evidence>
<sequence>MNEAFVSVLDMLENDPSGTGLKPIREDLLNMDMDIRRNMDRGLAPDEMTTARTSRAMIQAAESILNKLSS</sequence>
<protein>
    <recommendedName>
        <fullName evidence="3">Type III secretion system, E component of needle</fullName>
    </recommendedName>
</protein>
<reference evidence="2" key="1">
    <citation type="submission" date="2016-10" db="EMBL/GenBank/DDBJ databases">
        <authorList>
            <person name="Varghese N."/>
            <person name="Submissions S."/>
        </authorList>
    </citation>
    <scope>NUCLEOTIDE SEQUENCE [LARGE SCALE GENOMIC DNA]</scope>
    <source>
        <strain evidence="2">DSM 5918</strain>
    </source>
</reference>
<dbReference type="EMBL" id="FORX01000002">
    <property type="protein sequence ID" value="SFJ22853.1"/>
    <property type="molecule type" value="Genomic_DNA"/>
</dbReference>
<dbReference type="Proteomes" id="UP000198635">
    <property type="component" value="Unassembled WGS sequence"/>
</dbReference>